<evidence type="ECO:0000256" key="13">
    <source>
        <dbReference type="ARBA" id="ARBA00022801"/>
    </source>
</evidence>
<protein>
    <recommendedName>
        <fullName evidence="4">Ribonuclease G</fullName>
    </recommendedName>
</protein>
<dbReference type="Proteomes" id="UP000180057">
    <property type="component" value="Unassembled WGS sequence"/>
</dbReference>
<evidence type="ECO:0000256" key="1">
    <source>
        <dbReference type="ARBA" id="ARBA00001946"/>
    </source>
</evidence>
<evidence type="ECO:0000313" key="19">
    <source>
        <dbReference type="Proteomes" id="UP000180057"/>
    </source>
</evidence>
<evidence type="ECO:0000256" key="10">
    <source>
        <dbReference type="ARBA" id="ARBA00022723"/>
    </source>
</evidence>
<dbReference type="PROSITE" id="PS50126">
    <property type="entry name" value="S1"/>
    <property type="match status" value="1"/>
</dbReference>
<keyword evidence="5" id="KW-0963">Cytoplasm</keyword>
<dbReference type="AlphaFoldDB" id="A0A1S2M433"/>
<dbReference type="EMBL" id="MLQS01000017">
    <property type="protein sequence ID" value="OIJ19864.1"/>
    <property type="molecule type" value="Genomic_DNA"/>
</dbReference>
<dbReference type="Gene3D" id="3.40.1260.20">
    <property type="entry name" value="Ribonuclease E, catalytic domain"/>
    <property type="match status" value="1"/>
</dbReference>
<sequence>MKSFIFNMLTNERRLAILENKKVVEILIERPQINKIVGNVYKGKVVNVLPGMQAAFVDIGLDKNGFLYRDELLSFQQLEEKDEVKKEKSISQFVTVGQELLVQVTKEGFGKKGPRLTEVVSFPGKYIVYMPNGGYVGVSKRMQTEDVREKWRKIGEELCVGKEGMIIRTASENLTEENVAQDLFFLRKLWEDVWKDGKNLKPPSLIYEDKSILEKVMRDFDFDDLDEIVIDSMDEYLLIKNMFQPYPNLLEKLRFYQQRENIFSFYHIESELEKALRRQVWLKSGAYLVIDQTEALTVFDVNTGKYTGKLDLQETIVKTNIDAAKEIARQLRLRDIGGIIIIDFIDMKSDKDKQTVLNAFNQTLKNDRTKTNVVGFTGLGLLEMTRKKARQNLQDSVSTICPACFGKGKVFSDEAVAHKVERALWEYKGMDNEALLVEVPANVVPILKGPKDKNLIRLQTVLHYQLFIKENEKLAPNDFEIRFIGSIEEVEQRL</sequence>
<comment type="subcellular location">
    <subcellularLocation>
        <location evidence="2">Cytoplasm</location>
    </subcellularLocation>
</comment>
<keyword evidence="14" id="KW-0460">Magnesium</keyword>
<dbReference type="Gene3D" id="2.40.50.140">
    <property type="entry name" value="Nucleic acid-binding proteins"/>
    <property type="match status" value="1"/>
</dbReference>
<keyword evidence="8" id="KW-0819">tRNA processing</keyword>
<evidence type="ECO:0000256" key="14">
    <source>
        <dbReference type="ARBA" id="ARBA00022842"/>
    </source>
</evidence>
<dbReference type="GO" id="GO:0019843">
    <property type="term" value="F:rRNA binding"/>
    <property type="evidence" value="ECO:0007669"/>
    <property type="project" value="UniProtKB-KW"/>
</dbReference>
<organism evidence="17 19">
    <name type="scientific">Anaerobacillus alkalidiazotrophicus</name>
    <dbReference type="NCBI Taxonomy" id="472963"/>
    <lineage>
        <taxon>Bacteria</taxon>
        <taxon>Bacillati</taxon>
        <taxon>Bacillota</taxon>
        <taxon>Bacilli</taxon>
        <taxon>Bacillales</taxon>
        <taxon>Bacillaceae</taxon>
        <taxon>Anaerobacillus</taxon>
    </lineage>
</organism>
<gene>
    <name evidence="18" type="ORF">BKP45_12480</name>
    <name evidence="17" type="ORF">BKP45_18195</name>
</gene>
<dbReference type="GO" id="GO:0005737">
    <property type="term" value="C:cytoplasm"/>
    <property type="evidence" value="ECO:0007669"/>
    <property type="project" value="UniProtKB-SubCell"/>
</dbReference>
<dbReference type="InterPro" id="IPR012340">
    <property type="entry name" value="NA-bd_OB-fold"/>
</dbReference>
<evidence type="ECO:0000256" key="11">
    <source>
        <dbReference type="ARBA" id="ARBA00022730"/>
    </source>
</evidence>
<dbReference type="InterPro" id="IPR003029">
    <property type="entry name" value="S1_domain"/>
</dbReference>
<keyword evidence="12" id="KW-0255">Endonuclease</keyword>
<dbReference type="GO" id="GO:0000049">
    <property type="term" value="F:tRNA binding"/>
    <property type="evidence" value="ECO:0007669"/>
    <property type="project" value="UniProtKB-KW"/>
</dbReference>
<dbReference type="PANTHER" id="PTHR30001">
    <property type="entry name" value="RIBONUCLEASE"/>
    <property type="match status" value="1"/>
</dbReference>
<keyword evidence="19" id="KW-1185">Reference proteome</keyword>
<accession>A0A1S2M433</accession>
<dbReference type="NCBIfam" id="TIGR00757">
    <property type="entry name" value="RNaseEG"/>
    <property type="match status" value="1"/>
</dbReference>
<dbReference type="SMART" id="SM00316">
    <property type="entry name" value="S1"/>
    <property type="match status" value="1"/>
</dbReference>
<feature type="domain" description="S1 motif" evidence="16">
    <location>
        <begin position="38"/>
        <end position="119"/>
    </location>
</feature>
<keyword evidence="11" id="KW-0699">rRNA-binding</keyword>
<dbReference type="GO" id="GO:0016787">
    <property type="term" value="F:hydrolase activity"/>
    <property type="evidence" value="ECO:0007669"/>
    <property type="project" value="UniProtKB-KW"/>
</dbReference>
<dbReference type="STRING" id="472963.BKP45_12480"/>
<evidence type="ECO:0000256" key="6">
    <source>
        <dbReference type="ARBA" id="ARBA00022552"/>
    </source>
</evidence>
<dbReference type="EMBL" id="MLQS01000030">
    <property type="protein sequence ID" value="OIJ18385.1"/>
    <property type="molecule type" value="Genomic_DNA"/>
</dbReference>
<evidence type="ECO:0000313" key="17">
    <source>
        <dbReference type="EMBL" id="OIJ18385.1"/>
    </source>
</evidence>
<evidence type="ECO:0000259" key="16">
    <source>
        <dbReference type="PROSITE" id="PS50126"/>
    </source>
</evidence>
<dbReference type="InterPro" id="IPR019307">
    <property type="entry name" value="RNA-bd_AU-1/RNase_E/G"/>
</dbReference>
<dbReference type="PANTHER" id="PTHR30001:SF0">
    <property type="entry name" value="RIBONUCLEASE G"/>
    <property type="match status" value="1"/>
</dbReference>
<keyword evidence="15" id="KW-0694">RNA-binding</keyword>
<keyword evidence="9" id="KW-0540">Nuclease</keyword>
<evidence type="ECO:0000313" key="18">
    <source>
        <dbReference type="EMBL" id="OIJ19864.1"/>
    </source>
</evidence>
<dbReference type="GO" id="GO:0006364">
    <property type="term" value="P:rRNA processing"/>
    <property type="evidence" value="ECO:0007669"/>
    <property type="project" value="UniProtKB-KW"/>
</dbReference>
<proteinExistence type="inferred from homology"/>
<name>A0A1S2M433_9BACI</name>
<dbReference type="SUPFAM" id="SSF50249">
    <property type="entry name" value="Nucleic acid-binding proteins"/>
    <property type="match status" value="1"/>
</dbReference>
<comment type="cofactor">
    <cofactor evidence="1">
        <name>Mg(2+)</name>
        <dbReference type="ChEBI" id="CHEBI:18420"/>
    </cofactor>
</comment>
<dbReference type="GO" id="GO:0046872">
    <property type="term" value="F:metal ion binding"/>
    <property type="evidence" value="ECO:0007669"/>
    <property type="project" value="UniProtKB-KW"/>
</dbReference>
<evidence type="ECO:0000256" key="7">
    <source>
        <dbReference type="ARBA" id="ARBA00022555"/>
    </source>
</evidence>
<dbReference type="GO" id="GO:0008033">
    <property type="term" value="P:tRNA processing"/>
    <property type="evidence" value="ECO:0007669"/>
    <property type="project" value="UniProtKB-KW"/>
</dbReference>
<dbReference type="CDD" id="cd04453">
    <property type="entry name" value="S1_RNase_E"/>
    <property type="match status" value="1"/>
</dbReference>
<reference evidence="17 19" key="1">
    <citation type="submission" date="2016-10" db="EMBL/GenBank/DDBJ databases">
        <title>Draft genome sequences of four alkaliphilic bacteria belonging to the Anaerobacillus genus.</title>
        <authorList>
            <person name="Bassil N.M."/>
            <person name="Lloyd J.R."/>
        </authorList>
    </citation>
    <scope>NUCLEOTIDE SEQUENCE [LARGE SCALE GENOMIC DNA]</scope>
    <source>
        <strain evidence="17 19">DSM 22531</strain>
    </source>
</reference>
<dbReference type="InterPro" id="IPR048583">
    <property type="entry name" value="RNase_E_G_thioredoxin-like"/>
</dbReference>
<evidence type="ECO:0000256" key="5">
    <source>
        <dbReference type="ARBA" id="ARBA00022490"/>
    </source>
</evidence>
<evidence type="ECO:0000256" key="15">
    <source>
        <dbReference type="ARBA" id="ARBA00022884"/>
    </source>
</evidence>
<keyword evidence="7" id="KW-0820">tRNA-binding</keyword>
<dbReference type="Pfam" id="PF20833">
    <property type="entry name" value="RNase_E_G_Thio"/>
    <property type="match status" value="1"/>
</dbReference>
<evidence type="ECO:0000256" key="12">
    <source>
        <dbReference type="ARBA" id="ARBA00022759"/>
    </source>
</evidence>
<evidence type="ECO:0000256" key="2">
    <source>
        <dbReference type="ARBA" id="ARBA00004496"/>
    </source>
</evidence>
<evidence type="ECO:0000256" key="9">
    <source>
        <dbReference type="ARBA" id="ARBA00022722"/>
    </source>
</evidence>
<comment type="similarity">
    <text evidence="3">Belongs to the RNase E/G family. RNase G subfamily.</text>
</comment>
<evidence type="ECO:0000256" key="4">
    <source>
        <dbReference type="ARBA" id="ARBA00017719"/>
    </source>
</evidence>
<comment type="caution">
    <text evidence="17">The sequence shown here is derived from an EMBL/GenBank/DDBJ whole genome shotgun (WGS) entry which is preliminary data.</text>
</comment>
<dbReference type="RefSeq" id="WP_071389994.1">
    <property type="nucleotide sequence ID" value="NZ_MLQS01000017.1"/>
</dbReference>
<evidence type="ECO:0000256" key="3">
    <source>
        <dbReference type="ARBA" id="ARBA00005663"/>
    </source>
</evidence>
<dbReference type="InterPro" id="IPR004659">
    <property type="entry name" value="RNase_E/G"/>
</dbReference>
<dbReference type="Pfam" id="PF10150">
    <property type="entry name" value="RNase_E_G"/>
    <property type="match status" value="1"/>
</dbReference>
<keyword evidence="10" id="KW-0479">Metal-binding</keyword>
<dbReference type="GO" id="GO:0004519">
    <property type="term" value="F:endonuclease activity"/>
    <property type="evidence" value="ECO:0007669"/>
    <property type="project" value="UniProtKB-KW"/>
</dbReference>
<keyword evidence="6" id="KW-0698">rRNA processing</keyword>
<dbReference type="GO" id="GO:0004540">
    <property type="term" value="F:RNA nuclease activity"/>
    <property type="evidence" value="ECO:0007669"/>
    <property type="project" value="InterPro"/>
</dbReference>
<evidence type="ECO:0000256" key="8">
    <source>
        <dbReference type="ARBA" id="ARBA00022694"/>
    </source>
</evidence>
<keyword evidence="13" id="KW-0378">Hydrolase</keyword>